<protein>
    <recommendedName>
        <fullName evidence="9">ABC transporter permease</fullName>
    </recommendedName>
</protein>
<organism evidence="7 8">
    <name type="scientific">Subtercola boreus</name>
    <dbReference type="NCBI Taxonomy" id="120213"/>
    <lineage>
        <taxon>Bacteria</taxon>
        <taxon>Bacillati</taxon>
        <taxon>Actinomycetota</taxon>
        <taxon>Actinomycetes</taxon>
        <taxon>Micrococcales</taxon>
        <taxon>Microbacteriaceae</taxon>
        <taxon>Subtercola</taxon>
    </lineage>
</organism>
<feature type="transmembrane region" description="Helical" evidence="6">
    <location>
        <begin position="42"/>
        <end position="61"/>
    </location>
</feature>
<dbReference type="GO" id="GO:0022857">
    <property type="term" value="F:transmembrane transporter activity"/>
    <property type="evidence" value="ECO:0007669"/>
    <property type="project" value="InterPro"/>
</dbReference>
<dbReference type="CDD" id="cd06579">
    <property type="entry name" value="TM_PBP1_transp_AraH_like"/>
    <property type="match status" value="1"/>
</dbReference>
<evidence type="ECO:0000256" key="4">
    <source>
        <dbReference type="ARBA" id="ARBA00022989"/>
    </source>
</evidence>
<dbReference type="PANTHER" id="PTHR32196">
    <property type="entry name" value="ABC TRANSPORTER PERMEASE PROTEIN YPHD-RELATED-RELATED"/>
    <property type="match status" value="1"/>
</dbReference>
<comment type="caution">
    <text evidence="7">The sequence shown here is derived from an EMBL/GenBank/DDBJ whole genome shotgun (WGS) entry which is preliminary data.</text>
</comment>
<keyword evidence="2" id="KW-1003">Cell membrane</keyword>
<feature type="transmembrane region" description="Helical" evidence="6">
    <location>
        <begin position="210"/>
        <end position="230"/>
    </location>
</feature>
<keyword evidence="3 6" id="KW-0812">Transmembrane</keyword>
<gene>
    <name evidence="7" type="ORF">B7R21_17430</name>
</gene>
<dbReference type="AlphaFoldDB" id="A0A3E0VDQ5"/>
<feature type="transmembrane region" description="Helical" evidence="6">
    <location>
        <begin position="68"/>
        <end position="84"/>
    </location>
</feature>
<feature type="transmembrane region" description="Helical" evidence="6">
    <location>
        <begin position="120"/>
        <end position="146"/>
    </location>
</feature>
<comment type="subcellular location">
    <subcellularLocation>
        <location evidence="1">Cell membrane</location>
        <topology evidence="1">Multi-pass membrane protein</topology>
    </subcellularLocation>
</comment>
<dbReference type="EMBL" id="NBXA01000033">
    <property type="protein sequence ID" value="RFA07007.1"/>
    <property type="molecule type" value="Genomic_DNA"/>
</dbReference>
<dbReference type="InterPro" id="IPR001851">
    <property type="entry name" value="ABC_transp_permease"/>
</dbReference>
<feature type="transmembrane region" description="Helical" evidence="6">
    <location>
        <begin position="12"/>
        <end position="30"/>
    </location>
</feature>
<keyword evidence="5 6" id="KW-0472">Membrane</keyword>
<keyword evidence="4 6" id="KW-1133">Transmembrane helix</keyword>
<feature type="transmembrane region" description="Helical" evidence="6">
    <location>
        <begin position="242"/>
        <end position="259"/>
    </location>
</feature>
<evidence type="ECO:0008006" key="9">
    <source>
        <dbReference type="Google" id="ProtNLM"/>
    </source>
</evidence>
<dbReference type="OrthoDB" id="9808136at2"/>
<name>A0A3E0VDQ5_9MICO</name>
<dbReference type="Pfam" id="PF02653">
    <property type="entry name" value="BPD_transp_2"/>
    <property type="match status" value="1"/>
</dbReference>
<feature type="transmembrane region" description="Helical" evidence="6">
    <location>
        <begin position="290"/>
        <end position="310"/>
    </location>
</feature>
<evidence type="ECO:0000256" key="2">
    <source>
        <dbReference type="ARBA" id="ARBA00022475"/>
    </source>
</evidence>
<evidence type="ECO:0000256" key="6">
    <source>
        <dbReference type="SAM" id="Phobius"/>
    </source>
</evidence>
<feature type="transmembrane region" description="Helical" evidence="6">
    <location>
        <begin position="90"/>
        <end position="113"/>
    </location>
</feature>
<evidence type="ECO:0000313" key="8">
    <source>
        <dbReference type="Proteomes" id="UP000256709"/>
    </source>
</evidence>
<accession>A0A3E0VDQ5</accession>
<feature type="transmembrane region" description="Helical" evidence="6">
    <location>
        <begin position="166"/>
        <end position="189"/>
    </location>
</feature>
<evidence type="ECO:0000313" key="7">
    <source>
        <dbReference type="EMBL" id="RFA07007.1"/>
    </source>
</evidence>
<sequence length="330" mass="33600">MTREVRVYWRLRTYIAWALAISAFLVFAVSDSKFLNAGNLYALVQSFAVIGIVSIGLMLVMVAGEFDLSVAGTVPLAGLVAVRVSEASTVFVGVLAAVVVCGAVGFINGFVTARFALPSLAVTVGTLVLTTGLGFAIAGGQIVTLSDYEAGIALDSPIAELFSFRSLLQIILIAVVGLLFAKTWIGLGIRAVGSDPNRAATAGISIMRTMLTVFIVSGLFAGIAGAMQGVSLAAGVPGDDQAILLQAVTAAIIGGTALSGGRGSTLGVVAGALLLTIVSNGLSLQGTSTAVIQLLNGGILVLVVLVNQPLQTASKRLLDRTILKGKPATV</sequence>
<evidence type="ECO:0000256" key="3">
    <source>
        <dbReference type="ARBA" id="ARBA00022692"/>
    </source>
</evidence>
<proteinExistence type="predicted"/>
<evidence type="ECO:0000256" key="1">
    <source>
        <dbReference type="ARBA" id="ARBA00004651"/>
    </source>
</evidence>
<feature type="transmembrane region" description="Helical" evidence="6">
    <location>
        <begin position="266"/>
        <end position="284"/>
    </location>
</feature>
<dbReference type="RefSeq" id="WP_116284538.1">
    <property type="nucleotide sequence ID" value="NZ_NBXA01000033.1"/>
</dbReference>
<dbReference type="GO" id="GO:0005886">
    <property type="term" value="C:plasma membrane"/>
    <property type="evidence" value="ECO:0007669"/>
    <property type="project" value="UniProtKB-SubCell"/>
</dbReference>
<dbReference type="Proteomes" id="UP000256709">
    <property type="component" value="Unassembled WGS sequence"/>
</dbReference>
<evidence type="ECO:0000256" key="5">
    <source>
        <dbReference type="ARBA" id="ARBA00023136"/>
    </source>
</evidence>
<reference evidence="7 8" key="1">
    <citation type="submission" date="2017-04" db="EMBL/GenBank/DDBJ databases">
        <title>Comparative genome analysis of Subtercola boreus.</title>
        <authorList>
            <person name="Cho Y.-J."/>
            <person name="Cho A."/>
            <person name="Kim O.-S."/>
            <person name="Lee J.-I."/>
        </authorList>
    </citation>
    <scope>NUCLEOTIDE SEQUENCE [LARGE SCALE GENOMIC DNA]</scope>
    <source>
        <strain evidence="7 8">P27444</strain>
    </source>
</reference>